<dbReference type="EC" id="6.5.1.1" evidence="2"/>
<dbReference type="CDD" id="cd04862">
    <property type="entry name" value="PaeLigD_Pol_like"/>
    <property type="match status" value="1"/>
</dbReference>
<dbReference type="GO" id="GO:0003910">
    <property type="term" value="F:DNA ligase (ATP) activity"/>
    <property type="evidence" value="ECO:0007669"/>
    <property type="project" value="UniProtKB-EC"/>
</dbReference>
<name>F2LRK1_BURGS</name>
<dbReference type="CDD" id="cd07971">
    <property type="entry name" value="OBF_DNA_ligase_LigD"/>
    <property type="match status" value="1"/>
</dbReference>
<evidence type="ECO:0000256" key="19">
    <source>
        <dbReference type="ARBA" id="ARBA00029943"/>
    </source>
</evidence>
<dbReference type="GO" id="GO:0006310">
    <property type="term" value="P:DNA recombination"/>
    <property type="evidence" value="ECO:0007669"/>
    <property type="project" value="UniProtKB-KW"/>
</dbReference>
<keyword evidence="5" id="KW-0548">Nucleotidyltransferase</keyword>
<dbReference type="InterPro" id="IPR012310">
    <property type="entry name" value="DNA_ligase_ATP-dep_cent"/>
</dbReference>
<dbReference type="InterPro" id="IPR014143">
    <property type="entry name" value="NHEJ_ligase_prk"/>
</dbReference>
<keyword evidence="10" id="KW-0378">Hydrolase</keyword>
<evidence type="ECO:0000256" key="6">
    <source>
        <dbReference type="ARBA" id="ARBA00022722"/>
    </source>
</evidence>
<keyword evidence="13" id="KW-0239">DNA-directed DNA polymerase</keyword>
<evidence type="ECO:0000256" key="7">
    <source>
        <dbReference type="ARBA" id="ARBA00022723"/>
    </source>
</evidence>
<organism evidence="22 23">
    <name type="scientific">Burkholderia gladioli (strain BSR3)</name>
    <dbReference type="NCBI Taxonomy" id="999541"/>
    <lineage>
        <taxon>Bacteria</taxon>
        <taxon>Pseudomonadati</taxon>
        <taxon>Pseudomonadota</taxon>
        <taxon>Betaproteobacteria</taxon>
        <taxon>Burkholderiales</taxon>
        <taxon>Burkholderiaceae</taxon>
        <taxon>Burkholderia</taxon>
    </lineage>
</organism>
<keyword evidence="11" id="KW-0269">Exonuclease</keyword>
<dbReference type="GO" id="GO:0003677">
    <property type="term" value="F:DNA binding"/>
    <property type="evidence" value="ECO:0007669"/>
    <property type="project" value="UniProtKB-KW"/>
</dbReference>
<dbReference type="InterPro" id="IPR033651">
    <property type="entry name" value="PaeLigD_Pol-like"/>
</dbReference>
<keyword evidence="12" id="KW-0067">ATP-binding</keyword>
<dbReference type="PANTHER" id="PTHR42705">
    <property type="entry name" value="BIFUNCTIONAL NON-HOMOLOGOUS END JOINING PROTEIN LIGD"/>
    <property type="match status" value="1"/>
</dbReference>
<dbReference type="PANTHER" id="PTHR42705:SF2">
    <property type="entry name" value="BIFUNCTIONAL NON-HOMOLOGOUS END JOINING PROTEIN LIGD"/>
    <property type="match status" value="1"/>
</dbReference>
<dbReference type="InterPro" id="IPR052171">
    <property type="entry name" value="NHEJ_LigD"/>
</dbReference>
<keyword evidence="3 22" id="KW-0436">Ligase</keyword>
<dbReference type="NCBIfam" id="TIGR02779">
    <property type="entry name" value="NHEJ_ligase_lig"/>
    <property type="match status" value="1"/>
</dbReference>
<dbReference type="NCBIfam" id="TIGR02776">
    <property type="entry name" value="NHEJ_ligase_prk"/>
    <property type="match status" value="1"/>
</dbReference>
<evidence type="ECO:0000256" key="20">
    <source>
        <dbReference type="ARBA" id="ARBA00034003"/>
    </source>
</evidence>
<dbReference type="AlphaFoldDB" id="F2LRK1"/>
<dbReference type="Gene3D" id="2.40.50.140">
    <property type="entry name" value="Nucleic acid-binding proteins"/>
    <property type="match status" value="1"/>
</dbReference>
<evidence type="ECO:0000256" key="15">
    <source>
        <dbReference type="ARBA" id="ARBA00023172"/>
    </source>
</evidence>
<evidence type="ECO:0000256" key="5">
    <source>
        <dbReference type="ARBA" id="ARBA00022695"/>
    </source>
</evidence>
<evidence type="ECO:0000256" key="18">
    <source>
        <dbReference type="ARBA" id="ARBA00023268"/>
    </source>
</evidence>
<keyword evidence="17" id="KW-0464">Manganese</keyword>
<keyword evidence="18" id="KW-0511">Multifunctional enzyme</keyword>
<evidence type="ECO:0000256" key="8">
    <source>
        <dbReference type="ARBA" id="ARBA00022741"/>
    </source>
</evidence>
<keyword evidence="14" id="KW-0238">DNA-binding</keyword>
<evidence type="ECO:0000313" key="22">
    <source>
        <dbReference type="EMBL" id="AEA65495.1"/>
    </source>
</evidence>
<evidence type="ECO:0000256" key="1">
    <source>
        <dbReference type="ARBA" id="ARBA00001936"/>
    </source>
</evidence>
<feature type="domain" description="ATP-dependent DNA ligase family profile" evidence="21">
    <location>
        <begin position="64"/>
        <end position="200"/>
    </location>
</feature>
<keyword evidence="16" id="KW-0234">DNA repair</keyword>
<dbReference type="GO" id="GO:0004527">
    <property type="term" value="F:exonuclease activity"/>
    <property type="evidence" value="ECO:0007669"/>
    <property type="project" value="UniProtKB-KW"/>
</dbReference>
<dbReference type="GO" id="GO:0046872">
    <property type="term" value="F:metal ion binding"/>
    <property type="evidence" value="ECO:0007669"/>
    <property type="project" value="UniProtKB-KW"/>
</dbReference>
<evidence type="ECO:0000259" key="21">
    <source>
        <dbReference type="PROSITE" id="PS50160"/>
    </source>
</evidence>
<dbReference type="Pfam" id="PF04679">
    <property type="entry name" value="DNA_ligase_A_C"/>
    <property type="match status" value="1"/>
</dbReference>
<dbReference type="GO" id="GO:0003887">
    <property type="term" value="F:DNA-directed DNA polymerase activity"/>
    <property type="evidence" value="ECO:0007669"/>
    <property type="project" value="UniProtKB-KW"/>
</dbReference>
<evidence type="ECO:0000256" key="17">
    <source>
        <dbReference type="ARBA" id="ARBA00023211"/>
    </source>
</evidence>
<dbReference type="GO" id="GO:0005524">
    <property type="term" value="F:ATP binding"/>
    <property type="evidence" value="ECO:0007669"/>
    <property type="project" value="UniProtKB-KW"/>
</dbReference>
<dbReference type="Pfam" id="PF21686">
    <property type="entry name" value="LigD_Prim-Pol"/>
    <property type="match status" value="1"/>
</dbReference>
<keyword evidence="15" id="KW-0233">DNA recombination</keyword>
<dbReference type="KEGG" id="bgd:bgla_1p0910"/>
<evidence type="ECO:0000256" key="9">
    <source>
        <dbReference type="ARBA" id="ARBA00022763"/>
    </source>
</evidence>
<evidence type="ECO:0000256" key="13">
    <source>
        <dbReference type="ARBA" id="ARBA00022932"/>
    </source>
</evidence>
<dbReference type="Gene3D" id="3.30.1490.70">
    <property type="match status" value="1"/>
</dbReference>
<keyword evidence="9" id="KW-0227">DNA damage</keyword>
<dbReference type="CDD" id="cd07906">
    <property type="entry name" value="Adenylation_DNA_ligase_LigD_LigC"/>
    <property type="match status" value="1"/>
</dbReference>
<dbReference type="GO" id="GO:0006281">
    <property type="term" value="P:DNA repair"/>
    <property type="evidence" value="ECO:0007669"/>
    <property type="project" value="UniProtKB-KW"/>
</dbReference>
<dbReference type="Proteomes" id="UP000008316">
    <property type="component" value="Plasmid bgla_1p"/>
</dbReference>
<evidence type="ECO:0000256" key="16">
    <source>
        <dbReference type="ARBA" id="ARBA00023204"/>
    </source>
</evidence>
<dbReference type="Pfam" id="PF01068">
    <property type="entry name" value="DNA_ligase_A_M"/>
    <property type="match status" value="1"/>
</dbReference>
<gene>
    <name evidence="22" type="ordered locus">bgla_1p0910</name>
</gene>
<dbReference type="InterPro" id="IPR012309">
    <property type="entry name" value="DNA_ligase_ATP-dep_C"/>
</dbReference>
<dbReference type="HOGENOM" id="CLU_008325_0_2_4"/>
<evidence type="ECO:0000256" key="3">
    <source>
        <dbReference type="ARBA" id="ARBA00022598"/>
    </source>
</evidence>
<evidence type="ECO:0000256" key="10">
    <source>
        <dbReference type="ARBA" id="ARBA00022801"/>
    </source>
</evidence>
<reference evidence="22 23" key="1">
    <citation type="journal article" date="2011" name="J. Bacteriol.">
        <title>Complete genome sequence of Burkholderia gladioli BSR3.</title>
        <authorList>
            <person name="Seo Y.S."/>
            <person name="Lim J."/>
            <person name="Choi B.S."/>
            <person name="Kim H."/>
            <person name="Goo E."/>
            <person name="Lee B."/>
            <person name="Lim J.S."/>
            <person name="Choi I.Y."/>
            <person name="Moon J.S."/>
            <person name="Kim J."/>
            <person name="Hwang I."/>
        </authorList>
    </citation>
    <scope>NUCLEOTIDE SEQUENCE [LARGE SCALE GENOMIC DNA]</scope>
    <source>
        <strain evidence="23">BSR3</strain>
    </source>
</reference>
<keyword evidence="7" id="KW-0479">Metal-binding</keyword>
<comment type="catalytic activity">
    <reaction evidence="20">
        <text>ATP + (deoxyribonucleotide)n-3'-hydroxyl + 5'-phospho-(deoxyribonucleotide)m = (deoxyribonucleotide)n+m + AMP + diphosphate.</text>
        <dbReference type="EC" id="6.5.1.1"/>
    </reaction>
</comment>
<dbReference type="Gene3D" id="3.30.470.30">
    <property type="entry name" value="DNA ligase/mRNA capping enzyme"/>
    <property type="match status" value="1"/>
</dbReference>
<evidence type="ECO:0000256" key="14">
    <source>
        <dbReference type="ARBA" id="ARBA00023125"/>
    </source>
</evidence>
<proteinExistence type="predicted"/>
<keyword evidence="6" id="KW-0540">Nuclease</keyword>
<keyword evidence="8" id="KW-0547">Nucleotide-binding</keyword>
<dbReference type="InterPro" id="IPR012340">
    <property type="entry name" value="NA-bd_OB-fold"/>
</dbReference>
<dbReference type="InterPro" id="IPR014146">
    <property type="entry name" value="LigD_ligase_dom"/>
</dbReference>
<evidence type="ECO:0000313" key="23">
    <source>
        <dbReference type="Proteomes" id="UP000008316"/>
    </source>
</evidence>
<keyword evidence="23" id="KW-1185">Reference proteome</keyword>
<dbReference type="PROSITE" id="PS50160">
    <property type="entry name" value="DNA_LIGASE_A3"/>
    <property type="match status" value="1"/>
</dbReference>
<accession>F2LRK1</accession>
<sequence length="591" mass="65652">MLTRIDGAEVRIFTRNGHDWTAKLPGQAEALAGLKLESAWLDGEVVVLDRDGLPDFQALQNAFEEERSSQIHYYLFDIPYLNGMDLRGVPLEARRSALAAVLERNRSPLLRFSEDFNESPGTLLNSACELKLEGLIGKRAGSPYQSRRSDDWIKLKCRHRQEFVIAGYTEPSGSRSAFGALVLGLHDADSGELRYAGKVGTGFNETTLRTIFGQLKPLETKRSPLTNPPRGYEAKGVHWVRPELLAEVAYAQMTREGVVRHSVFHGLRADKPAVDIEPERATPRRAVARRRDPAPAATGARGALDQVRITHPDRVIDAASGITKVALARYYAEISPWLLPHLRDRPVALVRAPGGMFFQKNAAKLAIPDIASLGKEYAGQPVMMINSLQALLGAVQMGAVEFHTWNATQRNLDCPGRLILDLDPNPALPWKRMVEATQLTLVVLEELGLKAFLKTSGGKGIHVVVPLTPRVQWDDVKDFSQALVRHMPATIPERFTAVSGPRNRVGRIFIDYLRNNHGATTVAAFSTRAREGLPVSVPIHHHELVEIKGAGQWTVSNVLKRLAAGYEDPWKDYPKVRQSITVALRRRLNQR</sequence>
<evidence type="ECO:0000256" key="11">
    <source>
        <dbReference type="ARBA" id="ARBA00022839"/>
    </source>
</evidence>
<geneLocation type="plasmid" evidence="22 23">
    <name>bgla_1p</name>
</geneLocation>
<dbReference type="NCBIfam" id="TIGR02778">
    <property type="entry name" value="ligD_pol"/>
    <property type="match status" value="1"/>
</dbReference>
<dbReference type="InterPro" id="IPR014145">
    <property type="entry name" value="LigD_pol_dom"/>
</dbReference>
<dbReference type="Gene3D" id="3.90.920.10">
    <property type="entry name" value="DNA primase, PRIM domain"/>
    <property type="match status" value="1"/>
</dbReference>
<comment type="cofactor">
    <cofactor evidence="1">
        <name>Mn(2+)</name>
        <dbReference type="ChEBI" id="CHEBI:29035"/>
    </cofactor>
</comment>
<dbReference type="SUPFAM" id="SSF56091">
    <property type="entry name" value="DNA ligase/mRNA capping enzyme, catalytic domain"/>
    <property type="match status" value="1"/>
</dbReference>
<evidence type="ECO:0000256" key="4">
    <source>
        <dbReference type="ARBA" id="ARBA00022679"/>
    </source>
</evidence>
<dbReference type="EMBL" id="CP002601">
    <property type="protein sequence ID" value="AEA65495.1"/>
    <property type="molecule type" value="Genomic_DNA"/>
</dbReference>
<protein>
    <recommendedName>
        <fullName evidence="2">DNA ligase (ATP)</fullName>
        <ecNumber evidence="2">6.5.1.1</ecNumber>
    </recommendedName>
    <alternativeName>
        <fullName evidence="19">NHEJ DNA polymerase</fullName>
    </alternativeName>
</protein>
<keyword evidence="22" id="KW-0614">Plasmid</keyword>
<evidence type="ECO:0000256" key="2">
    <source>
        <dbReference type="ARBA" id="ARBA00012727"/>
    </source>
</evidence>
<dbReference type="SUPFAM" id="SSF50249">
    <property type="entry name" value="Nucleic acid-binding proteins"/>
    <property type="match status" value="1"/>
</dbReference>
<keyword evidence="4" id="KW-0808">Transferase</keyword>
<evidence type="ECO:0000256" key="12">
    <source>
        <dbReference type="ARBA" id="ARBA00022840"/>
    </source>
</evidence>